<evidence type="ECO:0000313" key="2">
    <source>
        <dbReference type="Proteomes" id="UP000305517"/>
    </source>
</evidence>
<dbReference type="OrthoDB" id="9829166at2"/>
<gene>
    <name evidence="1" type="ORF">FDY95_10715</name>
</gene>
<sequence length="329" mass="35586">MRTAELAVLERGRRVGLTTASFITEIEGFAPLQEADTARAELVAAIGARADQQGQDTSDAVLSKEQARELLARHTDTLSNRAVAYALSIGDLGLKRALTLSYNEVRYGDAAEDLLHVRALVTRVRELPEAVRTRFRLTPALIQAPASAADAYEQAHETQTTAKTGTRLATLALPELLKRLRAQLELMQRLIAGMRTEPDPRWEELYRAFTDANKTRAAAGAKGLAGSRAATPALLRTLHLHRQDAQPVRLARTNYPLDATVTVENQSGSAFLLWMAQADGAVTTPQTFPAGKVTTVPRAALGPDTARYLTGRFESGAGGEVKVVVRRGA</sequence>
<proteinExistence type="predicted"/>
<reference evidence="1 2" key="1">
    <citation type="submission" date="2019-05" db="EMBL/GenBank/DDBJ databases">
        <title>Hymenobacter edaphi sp. nov., isolated from abandoned arsenic-contaminated farmland soil.</title>
        <authorList>
            <person name="Nie L."/>
        </authorList>
    </citation>
    <scope>NUCLEOTIDE SEQUENCE [LARGE SCALE GENOMIC DNA]</scope>
    <source>
        <strain evidence="1 2">1-3-3-8</strain>
    </source>
</reference>
<dbReference type="RefSeq" id="WP_138077613.1">
    <property type="nucleotide sequence ID" value="NZ_VAJM01000004.1"/>
</dbReference>
<dbReference type="EMBL" id="VAJM01000004">
    <property type="protein sequence ID" value="TLM93097.1"/>
    <property type="molecule type" value="Genomic_DNA"/>
</dbReference>
<keyword evidence="2" id="KW-1185">Reference proteome</keyword>
<dbReference type="Proteomes" id="UP000305517">
    <property type="component" value="Unassembled WGS sequence"/>
</dbReference>
<dbReference type="AlphaFoldDB" id="A0A5R8WQR8"/>
<comment type="caution">
    <text evidence="1">The sequence shown here is derived from an EMBL/GenBank/DDBJ whole genome shotgun (WGS) entry which is preliminary data.</text>
</comment>
<name>A0A5R8WQR8_9BACT</name>
<protein>
    <submittedName>
        <fullName evidence="1">Uncharacterized protein</fullName>
    </submittedName>
</protein>
<organism evidence="1 2">
    <name type="scientific">Hymenobacter jeollabukensis</name>
    <dbReference type="NCBI Taxonomy" id="2025313"/>
    <lineage>
        <taxon>Bacteria</taxon>
        <taxon>Pseudomonadati</taxon>
        <taxon>Bacteroidota</taxon>
        <taxon>Cytophagia</taxon>
        <taxon>Cytophagales</taxon>
        <taxon>Hymenobacteraceae</taxon>
        <taxon>Hymenobacter</taxon>
    </lineage>
</organism>
<accession>A0A5R8WQR8</accession>
<evidence type="ECO:0000313" key="1">
    <source>
        <dbReference type="EMBL" id="TLM93097.1"/>
    </source>
</evidence>